<dbReference type="CDD" id="cd08517">
    <property type="entry name" value="PBP2_NikA_DppA_OppA_like_13"/>
    <property type="match status" value="1"/>
</dbReference>
<dbReference type="Gene3D" id="3.40.190.10">
    <property type="entry name" value="Periplasmic binding protein-like II"/>
    <property type="match status" value="1"/>
</dbReference>
<dbReference type="PIRSF" id="PIRSF002741">
    <property type="entry name" value="MppA"/>
    <property type="match status" value="1"/>
</dbReference>
<dbReference type="Gene3D" id="3.90.76.10">
    <property type="entry name" value="Dipeptide-binding Protein, Domain 1"/>
    <property type="match status" value="1"/>
</dbReference>
<dbReference type="Gene3D" id="3.10.105.10">
    <property type="entry name" value="Dipeptide-binding Protein, Domain 3"/>
    <property type="match status" value="1"/>
</dbReference>
<dbReference type="GO" id="GO:1904680">
    <property type="term" value="F:peptide transmembrane transporter activity"/>
    <property type="evidence" value="ECO:0007669"/>
    <property type="project" value="TreeGrafter"/>
</dbReference>
<reference evidence="5 6" key="1">
    <citation type="submission" date="2019-02" db="EMBL/GenBank/DDBJ databases">
        <title>Investigation of anaerobic lignin degradation for improved lignocellulosic biofuels.</title>
        <authorList>
            <person name="Deangelis K."/>
        </authorList>
    </citation>
    <scope>NUCLEOTIDE SEQUENCE [LARGE SCALE GENOMIC DNA]</scope>
    <source>
        <strain evidence="5 6">159R</strain>
    </source>
</reference>
<dbReference type="EMBL" id="SJOI01000001">
    <property type="protein sequence ID" value="TCL05230.1"/>
    <property type="molecule type" value="Genomic_DNA"/>
</dbReference>
<keyword evidence="2 3" id="KW-0732">Signal</keyword>
<evidence type="ECO:0000256" key="2">
    <source>
        <dbReference type="ARBA" id="ARBA00022729"/>
    </source>
</evidence>
<dbReference type="Pfam" id="PF00496">
    <property type="entry name" value="SBP_bac_5"/>
    <property type="match status" value="1"/>
</dbReference>
<feature type="signal peptide" evidence="3">
    <location>
        <begin position="1"/>
        <end position="29"/>
    </location>
</feature>
<accession>A0A4R1NLX4</accession>
<sequence length="533" mass="59162">MRKFSVTLRQTLFAAMGLCSIFPAFSSLAAGGSLVAIVQPEPVALNTAFNTNFPNGVVSNNIYEGLVTYNRDMQPEPSLATSWEVAPDGLSITFHLRHGVKWHDGQPFTSADVKYSALELWKKVHPRGRTTFAALKDVETPDAYTAIFRLEHPSLVIMSSINANEAEILPEHLFAGSDIRTSPYNTKPVGTGPFKFVKWVRGQYIELERNPDYWDSGKPKVDKVIFSIIPDAGSRAAALETGEALYAPYDSVPLSDVQRLRQNPQLVVTKQGYDSSAAYTFLEFNLRNPILANLKVRQAIARAINKQALVDVVWYGLGKPATGPIPSSLKQFYTADGVPQYPYDPAAAERLLDEAGYPRKAGGIRFKLAIDYFPVNDGFKNQAEFIRQSLSKIGIELTVRNQDLATFIKRIYSDYDFDIETGRWVPMMDPQIGGLRHYWSKNIAKGTPWSNASNYTNPKMDALIASLQVESDPARRADEFHQFQRLAQTDLPVIPLVEQQNFTVYSARLKGVSTAPDGALSSLKDVSLEPGGK</sequence>
<dbReference type="GO" id="GO:0043190">
    <property type="term" value="C:ATP-binding cassette (ABC) transporter complex"/>
    <property type="evidence" value="ECO:0007669"/>
    <property type="project" value="InterPro"/>
</dbReference>
<evidence type="ECO:0000313" key="6">
    <source>
        <dbReference type="Proteomes" id="UP000294555"/>
    </source>
</evidence>
<dbReference type="InterPro" id="IPR030678">
    <property type="entry name" value="Peptide/Ni-bd"/>
</dbReference>
<dbReference type="AlphaFoldDB" id="A0A4R1NLX4"/>
<evidence type="ECO:0000259" key="4">
    <source>
        <dbReference type="Pfam" id="PF00496"/>
    </source>
</evidence>
<dbReference type="PANTHER" id="PTHR30290">
    <property type="entry name" value="PERIPLASMIC BINDING COMPONENT OF ABC TRANSPORTER"/>
    <property type="match status" value="1"/>
</dbReference>
<comment type="caution">
    <text evidence="5">The sequence shown here is derived from an EMBL/GenBank/DDBJ whole genome shotgun (WGS) entry which is preliminary data.</text>
</comment>
<organism evidence="5 6">
    <name type="scientific">Sodalis ligni</name>
    <dbReference type="NCBI Taxonomy" id="2697027"/>
    <lineage>
        <taxon>Bacteria</taxon>
        <taxon>Pseudomonadati</taxon>
        <taxon>Pseudomonadota</taxon>
        <taxon>Gammaproteobacteria</taxon>
        <taxon>Enterobacterales</taxon>
        <taxon>Bruguierivoracaceae</taxon>
        <taxon>Sodalis</taxon>
    </lineage>
</organism>
<dbReference type="GO" id="GO:0030288">
    <property type="term" value="C:outer membrane-bounded periplasmic space"/>
    <property type="evidence" value="ECO:0007669"/>
    <property type="project" value="UniProtKB-ARBA"/>
</dbReference>
<feature type="chain" id="PRO_5020425201" evidence="3">
    <location>
        <begin position="30"/>
        <end position="533"/>
    </location>
</feature>
<dbReference type="OrthoDB" id="9801912at2"/>
<evidence type="ECO:0000256" key="3">
    <source>
        <dbReference type="SAM" id="SignalP"/>
    </source>
</evidence>
<evidence type="ECO:0000313" key="5">
    <source>
        <dbReference type="EMBL" id="TCL05230.1"/>
    </source>
</evidence>
<evidence type="ECO:0000256" key="1">
    <source>
        <dbReference type="ARBA" id="ARBA00005695"/>
    </source>
</evidence>
<dbReference type="InterPro" id="IPR000914">
    <property type="entry name" value="SBP_5_dom"/>
</dbReference>
<dbReference type="Proteomes" id="UP000294555">
    <property type="component" value="Unassembled WGS sequence"/>
</dbReference>
<dbReference type="GO" id="GO:0015833">
    <property type="term" value="P:peptide transport"/>
    <property type="evidence" value="ECO:0007669"/>
    <property type="project" value="TreeGrafter"/>
</dbReference>
<comment type="similarity">
    <text evidence="1">Belongs to the bacterial solute-binding protein 5 family.</text>
</comment>
<dbReference type="PROSITE" id="PS01040">
    <property type="entry name" value="SBP_BACTERIAL_5"/>
    <property type="match status" value="1"/>
</dbReference>
<gene>
    <name evidence="5" type="ORF">EZJ58_3404</name>
</gene>
<dbReference type="RefSeq" id="WP_132923954.1">
    <property type="nucleotide sequence ID" value="NZ_SJOI01000001.1"/>
</dbReference>
<keyword evidence="6" id="KW-1185">Reference proteome</keyword>
<name>A0A4R1NLX4_9GAMM</name>
<proteinExistence type="inferred from homology"/>
<feature type="domain" description="Solute-binding protein family 5" evidence="4">
    <location>
        <begin position="74"/>
        <end position="442"/>
    </location>
</feature>
<protein>
    <submittedName>
        <fullName evidence="5">Peptide/nickel transport system substrate-binding protein</fullName>
    </submittedName>
</protein>
<dbReference type="InterPro" id="IPR039424">
    <property type="entry name" value="SBP_5"/>
</dbReference>
<dbReference type="InterPro" id="IPR023765">
    <property type="entry name" value="SBP_5_CS"/>
</dbReference>
<dbReference type="SUPFAM" id="SSF53850">
    <property type="entry name" value="Periplasmic binding protein-like II"/>
    <property type="match status" value="1"/>
</dbReference>
<dbReference type="PANTHER" id="PTHR30290:SF38">
    <property type="entry name" value="D,D-DIPEPTIDE-BINDING PERIPLASMIC PROTEIN DDPA-RELATED"/>
    <property type="match status" value="1"/>
</dbReference>